<evidence type="ECO:0000256" key="8">
    <source>
        <dbReference type="ARBA" id="ARBA00048366"/>
    </source>
</evidence>
<evidence type="ECO:0000259" key="10">
    <source>
        <dbReference type="PROSITE" id="PS51163"/>
    </source>
</evidence>
<feature type="domain" description="YrdC-like" evidence="10">
    <location>
        <begin position="4"/>
        <end position="186"/>
    </location>
</feature>
<keyword evidence="5 9" id="KW-0548">Nucleotidyltransferase</keyword>
<sequence>MATPFQIRHATHALRRGGIVAYPTESVFGLGCNPLNGAAVLRLLALKQRPIDKGLILIASELVQLEPFLQPLAKPMLRRISQRWPGPTTWLLPARSEVPQWLCGHHNTLAVRVTAHPLAAALCDSFGGALVSTSANRSNQPPARSALRVEQYFDNRLDYTLHGELGGNAQPTEIRDAANGRLIRAG</sequence>
<dbReference type="InterPro" id="IPR050156">
    <property type="entry name" value="TC-AMP_synthase_SUA5"/>
</dbReference>
<keyword evidence="4 9" id="KW-0819">tRNA processing</keyword>
<keyword evidence="6 9" id="KW-0547">Nucleotide-binding</keyword>
<evidence type="ECO:0000256" key="3">
    <source>
        <dbReference type="ARBA" id="ARBA00022679"/>
    </source>
</evidence>
<accession>A0A1T2L816</accession>
<dbReference type="GO" id="GO:0003725">
    <property type="term" value="F:double-stranded RNA binding"/>
    <property type="evidence" value="ECO:0007669"/>
    <property type="project" value="InterPro"/>
</dbReference>
<dbReference type="Gene3D" id="3.90.870.10">
    <property type="entry name" value="DHBP synthase"/>
    <property type="match status" value="1"/>
</dbReference>
<dbReference type="PANTHER" id="PTHR17490">
    <property type="entry name" value="SUA5"/>
    <property type="match status" value="1"/>
</dbReference>
<evidence type="ECO:0000256" key="5">
    <source>
        <dbReference type="ARBA" id="ARBA00022695"/>
    </source>
</evidence>
<dbReference type="GO" id="GO:0005737">
    <property type="term" value="C:cytoplasm"/>
    <property type="evidence" value="ECO:0007669"/>
    <property type="project" value="UniProtKB-SubCell"/>
</dbReference>
<comment type="subcellular location">
    <subcellularLocation>
        <location evidence="1 9">Cytoplasm</location>
    </subcellularLocation>
</comment>
<dbReference type="GO" id="GO:0000049">
    <property type="term" value="F:tRNA binding"/>
    <property type="evidence" value="ECO:0007669"/>
    <property type="project" value="TreeGrafter"/>
</dbReference>
<evidence type="ECO:0000256" key="6">
    <source>
        <dbReference type="ARBA" id="ARBA00022741"/>
    </source>
</evidence>
<comment type="function">
    <text evidence="9">Required for the formation of a threonylcarbamoyl group on adenosine at position 37 (t(6)A37) in tRNAs that read codons beginning with adenine. Catalyzes the conversion of L-threonine, HCO(3)(-)/CO(2) and ATP to give threonylcarbamoyl-AMP (TC-AMP) as the acyladenylate intermediate, with the release of diphosphate.</text>
</comment>
<dbReference type="FunFam" id="3.90.870.10:FF:000004">
    <property type="entry name" value="Threonylcarbamoyl-AMP synthase"/>
    <property type="match status" value="1"/>
</dbReference>
<name>A0A1T2L816_9GAMM</name>
<proteinExistence type="inferred from homology"/>
<dbReference type="InterPro" id="IPR017945">
    <property type="entry name" value="DHBP_synth_RibB-like_a/b_dom"/>
</dbReference>
<keyword evidence="3 9" id="KW-0808">Transferase</keyword>
<dbReference type="InterPro" id="IPR023535">
    <property type="entry name" value="TC-AMP_synthase"/>
</dbReference>
<reference evidence="11 12" key="1">
    <citation type="submission" date="2016-11" db="EMBL/GenBank/DDBJ databases">
        <title>Mixed transmission modes and dynamic genome evolution in an obligate animal-bacterial symbiosis.</title>
        <authorList>
            <person name="Russell S.L."/>
            <person name="Corbett-Detig R.B."/>
            <person name="Cavanaugh C.M."/>
        </authorList>
    </citation>
    <scope>NUCLEOTIDE SEQUENCE [LARGE SCALE GENOMIC DNA]</scope>
    <source>
        <strain evidence="11">Sveles-Q1</strain>
    </source>
</reference>
<dbReference type="GO" id="GO:0061710">
    <property type="term" value="F:L-threonylcarbamoyladenylate synthase"/>
    <property type="evidence" value="ECO:0007669"/>
    <property type="project" value="UniProtKB-EC"/>
</dbReference>
<dbReference type="OrthoDB" id="9814580at2"/>
<dbReference type="AlphaFoldDB" id="A0A1T2L816"/>
<evidence type="ECO:0000313" key="12">
    <source>
        <dbReference type="Proteomes" id="UP000191110"/>
    </source>
</evidence>
<dbReference type="HAMAP" id="MF_01852">
    <property type="entry name" value="TsaC"/>
    <property type="match status" value="1"/>
</dbReference>
<keyword evidence="12" id="KW-1185">Reference proteome</keyword>
<comment type="caution">
    <text evidence="11">The sequence shown here is derived from an EMBL/GenBank/DDBJ whole genome shotgun (WGS) entry which is preliminary data.</text>
</comment>
<evidence type="ECO:0000256" key="4">
    <source>
        <dbReference type="ARBA" id="ARBA00022694"/>
    </source>
</evidence>
<dbReference type="GO" id="GO:0006450">
    <property type="term" value="P:regulation of translational fidelity"/>
    <property type="evidence" value="ECO:0007669"/>
    <property type="project" value="TreeGrafter"/>
</dbReference>
<evidence type="ECO:0000256" key="7">
    <source>
        <dbReference type="ARBA" id="ARBA00022840"/>
    </source>
</evidence>
<evidence type="ECO:0000313" key="11">
    <source>
        <dbReference type="EMBL" id="OOZ41249.1"/>
    </source>
</evidence>
<dbReference type="RefSeq" id="WP_078482897.1">
    <property type="nucleotide sequence ID" value="NZ_MPRL01000012.1"/>
</dbReference>
<keyword evidence="7 9" id="KW-0067">ATP-binding</keyword>
<dbReference type="GO" id="GO:0002949">
    <property type="term" value="P:tRNA threonylcarbamoyladenosine modification"/>
    <property type="evidence" value="ECO:0007669"/>
    <property type="project" value="UniProtKB-UniRule"/>
</dbReference>
<dbReference type="Proteomes" id="UP000191110">
    <property type="component" value="Unassembled WGS sequence"/>
</dbReference>
<dbReference type="InterPro" id="IPR006070">
    <property type="entry name" value="Sua5-like_dom"/>
</dbReference>
<gene>
    <name evidence="9" type="primary">tsaC</name>
    <name evidence="11" type="ORF">BOW53_04520</name>
</gene>
<dbReference type="EC" id="2.7.7.87" evidence="9"/>
<dbReference type="EMBL" id="MPRL01000012">
    <property type="protein sequence ID" value="OOZ41249.1"/>
    <property type="molecule type" value="Genomic_DNA"/>
</dbReference>
<dbReference type="PANTHER" id="PTHR17490:SF18">
    <property type="entry name" value="THREONYLCARBAMOYL-AMP SYNTHASE"/>
    <property type="match status" value="1"/>
</dbReference>
<organism evidence="11 12">
    <name type="scientific">Solemya pervernicosa gill symbiont</name>
    <dbReference type="NCBI Taxonomy" id="642797"/>
    <lineage>
        <taxon>Bacteria</taxon>
        <taxon>Pseudomonadati</taxon>
        <taxon>Pseudomonadota</taxon>
        <taxon>Gammaproteobacteria</taxon>
        <taxon>sulfur-oxidizing symbionts</taxon>
    </lineage>
</organism>
<dbReference type="PROSITE" id="PS51163">
    <property type="entry name" value="YRDC"/>
    <property type="match status" value="1"/>
</dbReference>
<dbReference type="Pfam" id="PF01300">
    <property type="entry name" value="Sua5_yciO_yrdC"/>
    <property type="match status" value="1"/>
</dbReference>
<evidence type="ECO:0000256" key="2">
    <source>
        <dbReference type="ARBA" id="ARBA00022490"/>
    </source>
</evidence>
<dbReference type="SUPFAM" id="SSF55821">
    <property type="entry name" value="YrdC/RibB"/>
    <property type="match status" value="1"/>
</dbReference>
<keyword evidence="2 9" id="KW-0963">Cytoplasm</keyword>
<dbReference type="GO" id="GO:0005524">
    <property type="term" value="F:ATP binding"/>
    <property type="evidence" value="ECO:0007669"/>
    <property type="project" value="UniProtKB-UniRule"/>
</dbReference>
<evidence type="ECO:0000256" key="1">
    <source>
        <dbReference type="ARBA" id="ARBA00004496"/>
    </source>
</evidence>
<protein>
    <recommendedName>
        <fullName evidence="9">Threonylcarbamoyl-AMP synthase</fullName>
        <shortName evidence="9">TC-AMP synthase</shortName>
        <ecNumber evidence="9">2.7.7.87</ecNumber>
    </recommendedName>
    <alternativeName>
        <fullName evidence="9">L-threonylcarbamoyladenylate synthase</fullName>
    </alternativeName>
    <alternativeName>
        <fullName evidence="9">t(6)A37 threonylcarbamoyladenosine biosynthesis protein TsaC</fullName>
    </alternativeName>
    <alternativeName>
        <fullName evidence="9">tRNA threonylcarbamoyladenosine biosynthesis protein TsaC</fullName>
    </alternativeName>
</protein>
<comment type="catalytic activity">
    <reaction evidence="8 9">
        <text>L-threonine + hydrogencarbonate + ATP = L-threonylcarbamoyladenylate + diphosphate + H2O</text>
        <dbReference type="Rhea" id="RHEA:36407"/>
        <dbReference type="ChEBI" id="CHEBI:15377"/>
        <dbReference type="ChEBI" id="CHEBI:17544"/>
        <dbReference type="ChEBI" id="CHEBI:30616"/>
        <dbReference type="ChEBI" id="CHEBI:33019"/>
        <dbReference type="ChEBI" id="CHEBI:57926"/>
        <dbReference type="ChEBI" id="CHEBI:73682"/>
        <dbReference type="EC" id="2.7.7.87"/>
    </reaction>
</comment>
<evidence type="ECO:0000256" key="9">
    <source>
        <dbReference type="HAMAP-Rule" id="MF_01852"/>
    </source>
</evidence>
<comment type="similarity">
    <text evidence="9">Belongs to the SUA5 family. TsaC subfamily.</text>
</comment>